<dbReference type="InterPro" id="IPR044925">
    <property type="entry name" value="His-Me_finger_sf"/>
</dbReference>
<evidence type="ECO:0000313" key="4">
    <source>
        <dbReference type="Proteomes" id="UP000663903"/>
    </source>
</evidence>
<keyword evidence="3" id="KW-0378">Hydrolase</keyword>
<feature type="domain" description="HNH nuclease" evidence="2">
    <location>
        <begin position="271"/>
        <end position="305"/>
    </location>
</feature>
<evidence type="ECO:0000313" key="3">
    <source>
        <dbReference type="EMBL" id="QTD44561.1"/>
    </source>
</evidence>
<dbReference type="GO" id="GO:0004519">
    <property type="term" value="F:endonuclease activity"/>
    <property type="evidence" value="ECO:0007669"/>
    <property type="project" value="UniProtKB-KW"/>
</dbReference>
<sequence>MAARTAESRANHARTPWLTPGGRPVWNAIVELQAQGLIATRQAIASTSGCTLTTVDDRLREWVDAGYLRRPLPGVFELVEQHPPARPVTVTLVQGGLAKLEIGDLCLDLYPEERRMLASLLVGDALHFSNLQTSQDLHSMFSAIMSKGRESQRTAATSLKGRKASSLRRLGAASDSAPFARGAGGDADPDCDPEPEGDDSWKGWVFKKGERPTAEQIRLVLDYDPTTGILTWRKNTSPLGRAGSPAGHVSAAGSKKSHLVVGLRGKHFLGHHLAWLHKTGEWPAGRIRHRDGNKMNNAFSNLENVAMNPLVGTERRGNRFVARLFFKGKTLHLGMFDTAEEAHAAYLAEKQKLQASANTEPAPH</sequence>
<dbReference type="KEGG" id="otd:J1M35_15895"/>
<keyword evidence="3" id="KW-0255">Endonuclease</keyword>
<keyword evidence="4" id="KW-1185">Reference proteome</keyword>
<dbReference type="AlphaFoldDB" id="A0A975CGA7"/>
<organism evidence="3 4">
    <name type="scientific">Ottowia testudinis</name>
    <dbReference type="NCBI Taxonomy" id="2816950"/>
    <lineage>
        <taxon>Bacteria</taxon>
        <taxon>Pseudomonadati</taxon>
        <taxon>Pseudomonadota</taxon>
        <taxon>Betaproteobacteria</taxon>
        <taxon>Burkholderiales</taxon>
        <taxon>Comamonadaceae</taxon>
        <taxon>Ottowia</taxon>
    </lineage>
</organism>
<evidence type="ECO:0000256" key="1">
    <source>
        <dbReference type="SAM" id="MobiDB-lite"/>
    </source>
</evidence>
<feature type="region of interest" description="Disordered" evidence="1">
    <location>
        <begin position="152"/>
        <end position="205"/>
    </location>
</feature>
<dbReference type="Proteomes" id="UP000663903">
    <property type="component" value="Chromosome"/>
</dbReference>
<gene>
    <name evidence="3" type="ORF">J1M35_15895</name>
</gene>
<keyword evidence="3" id="KW-0540">Nuclease</keyword>
<dbReference type="RefSeq" id="WP_208008125.1">
    <property type="nucleotide sequence ID" value="NZ_CP071796.1"/>
</dbReference>
<proteinExistence type="predicted"/>
<name>A0A975CGA7_9BURK</name>
<dbReference type="SUPFAM" id="SSF54060">
    <property type="entry name" value="His-Me finger endonucleases"/>
    <property type="match status" value="1"/>
</dbReference>
<dbReference type="InterPro" id="IPR016177">
    <property type="entry name" value="DNA-bd_dom_sf"/>
</dbReference>
<dbReference type="GO" id="GO:0003677">
    <property type="term" value="F:DNA binding"/>
    <property type="evidence" value="ECO:0007669"/>
    <property type="project" value="InterPro"/>
</dbReference>
<dbReference type="InterPro" id="IPR003615">
    <property type="entry name" value="HNH_nuc"/>
</dbReference>
<dbReference type="Pfam" id="PF13392">
    <property type="entry name" value="HNH_3"/>
    <property type="match status" value="1"/>
</dbReference>
<evidence type="ECO:0000259" key="2">
    <source>
        <dbReference type="Pfam" id="PF13392"/>
    </source>
</evidence>
<dbReference type="EMBL" id="CP071796">
    <property type="protein sequence ID" value="QTD44561.1"/>
    <property type="molecule type" value="Genomic_DNA"/>
</dbReference>
<reference evidence="3" key="1">
    <citation type="submission" date="2021-03" db="EMBL/GenBank/DDBJ databases">
        <title>Ottowia sp. 27C isolated from the cloaca of a Giant Asian pond turtle (Heosemys grandis).</title>
        <authorList>
            <person name="Spergser J."/>
            <person name="Busse H.-J."/>
        </authorList>
    </citation>
    <scope>NUCLEOTIDE SEQUENCE</scope>
    <source>
        <strain evidence="3">27C</strain>
    </source>
</reference>
<protein>
    <submittedName>
        <fullName evidence="3">HNH endonuclease</fullName>
    </submittedName>
</protein>
<feature type="compositionally biased region" description="Acidic residues" evidence="1">
    <location>
        <begin position="187"/>
        <end position="198"/>
    </location>
</feature>
<accession>A0A975CGA7</accession>
<dbReference type="SUPFAM" id="SSF54171">
    <property type="entry name" value="DNA-binding domain"/>
    <property type="match status" value="1"/>
</dbReference>